<feature type="domain" description="N-acetyltransferase" evidence="1">
    <location>
        <begin position="138"/>
        <end position="280"/>
    </location>
</feature>
<dbReference type="Pfam" id="PF00583">
    <property type="entry name" value="Acetyltransf_1"/>
    <property type="match status" value="1"/>
</dbReference>
<dbReference type="EMBL" id="MSIF01000010">
    <property type="protein sequence ID" value="OLF08980.1"/>
    <property type="molecule type" value="Genomic_DNA"/>
</dbReference>
<dbReference type="InterPro" id="IPR000182">
    <property type="entry name" value="GNAT_dom"/>
</dbReference>
<evidence type="ECO:0000313" key="3">
    <source>
        <dbReference type="Proteomes" id="UP000185696"/>
    </source>
</evidence>
<dbReference type="AlphaFoldDB" id="A0A7Z0WJR6"/>
<proteinExistence type="predicted"/>
<reference evidence="2 3" key="1">
    <citation type="submission" date="2016-12" db="EMBL/GenBank/DDBJ databases">
        <title>The draft genome sequence of Actinophytocola xinjiangensis.</title>
        <authorList>
            <person name="Wang W."/>
            <person name="Yuan L."/>
        </authorList>
    </citation>
    <scope>NUCLEOTIDE SEQUENCE [LARGE SCALE GENOMIC DNA]</scope>
    <source>
        <strain evidence="2 3">CGMCC 4.4663</strain>
    </source>
</reference>
<dbReference type="RefSeq" id="WP_075134571.1">
    <property type="nucleotide sequence ID" value="NZ_MSIF01000010.1"/>
</dbReference>
<accession>A0A7Z0WJR6</accession>
<keyword evidence="3" id="KW-1185">Reference proteome</keyword>
<dbReference type="GO" id="GO:0016747">
    <property type="term" value="F:acyltransferase activity, transferring groups other than amino-acyl groups"/>
    <property type="evidence" value="ECO:0007669"/>
    <property type="project" value="InterPro"/>
</dbReference>
<evidence type="ECO:0000259" key="1">
    <source>
        <dbReference type="PROSITE" id="PS51186"/>
    </source>
</evidence>
<gene>
    <name evidence="2" type="ORF">BLA60_20510</name>
</gene>
<sequence length="280" mass="29969">MDVRAYDESAKFRAAIGDFYTADPVRHTLAVTVIHRFLDDPAITPVMLTVHDEQGLHGVAFRTAPWPMVVSGLPVDAAGPAADVLAETDPALPGVNGPRENAEAFAGAWAARTGATVREVIGGMLYRLGDLAEPAVAGRARLAGEADVPLLVAWRRDFQVESRGHDRYTERSEELIRRGFALGDGVLIWERDGQPVSWANVGRPVAGMCRVGPVYTPPEHRAHGYGSAATAAASRWALAQGAGHVLLFTDLANPTVNSIYPKIGFRPVGPTAELEFTVTS</sequence>
<organism evidence="2 3">
    <name type="scientific">Actinophytocola xinjiangensis</name>
    <dbReference type="NCBI Taxonomy" id="485602"/>
    <lineage>
        <taxon>Bacteria</taxon>
        <taxon>Bacillati</taxon>
        <taxon>Actinomycetota</taxon>
        <taxon>Actinomycetes</taxon>
        <taxon>Pseudonocardiales</taxon>
        <taxon>Pseudonocardiaceae</taxon>
    </lineage>
</organism>
<name>A0A7Z0WJR6_9PSEU</name>
<dbReference type="Proteomes" id="UP000185696">
    <property type="component" value="Unassembled WGS sequence"/>
</dbReference>
<dbReference type="InterPro" id="IPR016181">
    <property type="entry name" value="Acyl_CoA_acyltransferase"/>
</dbReference>
<dbReference type="SUPFAM" id="SSF55729">
    <property type="entry name" value="Acyl-CoA N-acyltransferases (Nat)"/>
    <property type="match status" value="1"/>
</dbReference>
<dbReference type="OrthoDB" id="3174529at2"/>
<dbReference type="PROSITE" id="PS51186">
    <property type="entry name" value="GNAT"/>
    <property type="match status" value="1"/>
</dbReference>
<protein>
    <recommendedName>
        <fullName evidence="1">N-acetyltransferase domain-containing protein</fullName>
    </recommendedName>
</protein>
<dbReference type="Gene3D" id="3.40.630.30">
    <property type="match status" value="1"/>
</dbReference>
<evidence type="ECO:0000313" key="2">
    <source>
        <dbReference type="EMBL" id="OLF08980.1"/>
    </source>
</evidence>
<comment type="caution">
    <text evidence="2">The sequence shown here is derived from an EMBL/GenBank/DDBJ whole genome shotgun (WGS) entry which is preliminary data.</text>
</comment>